<accession>A0A8S5S0X3</accession>
<feature type="region of interest" description="Disordered" evidence="1">
    <location>
        <begin position="23"/>
        <end position="42"/>
    </location>
</feature>
<sequence length="42" mass="4501">MSSPGQDPASSYINKSTRSPLILDGLEPFFPTTSDLNPMSSN</sequence>
<protein>
    <submittedName>
        <fullName evidence="2">Uncharacterized protein</fullName>
    </submittedName>
</protein>
<proteinExistence type="predicted"/>
<reference evidence="2" key="1">
    <citation type="journal article" date="2021" name="Proc. Natl. Acad. Sci. U.S.A.">
        <title>A Catalog of Tens of Thousands of Viruses from Human Metagenomes Reveals Hidden Associations with Chronic Diseases.</title>
        <authorList>
            <person name="Tisza M.J."/>
            <person name="Buck C.B."/>
        </authorList>
    </citation>
    <scope>NUCLEOTIDE SEQUENCE</scope>
    <source>
        <strain evidence="2">Ct8Lf7</strain>
    </source>
</reference>
<dbReference type="EMBL" id="BK032511">
    <property type="protein sequence ID" value="DAF44330.1"/>
    <property type="molecule type" value="Genomic_DNA"/>
</dbReference>
<feature type="compositionally biased region" description="Polar residues" evidence="1">
    <location>
        <begin position="31"/>
        <end position="42"/>
    </location>
</feature>
<organism evidence="2">
    <name type="scientific">Podoviridae sp. ct8Lf7</name>
    <dbReference type="NCBI Taxonomy" id="2827723"/>
    <lineage>
        <taxon>Viruses</taxon>
        <taxon>Duplodnaviria</taxon>
        <taxon>Heunggongvirae</taxon>
        <taxon>Uroviricota</taxon>
        <taxon>Caudoviricetes</taxon>
    </lineage>
</organism>
<name>A0A8S5S0X3_9CAUD</name>
<evidence type="ECO:0000256" key="1">
    <source>
        <dbReference type="SAM" id="MobiDB-lite"/>
    </source>
</evidence>
<evidence type="ECO:0000313" key="2">
    <source>
        <dbReference type="EMBL" id="DAF44330.1"/>
    </source>
</evidence>